<keyword evidence="3" id="KW-1185">Reference proteome</keyword>
<dbReference type="STRING" id="1296120.A0A1B9GHD1"/>
<feature type="compositionally biased region" description="Low complexity" evidence="1">
    <location>
        <begin position="266"/>
        <end position="291"/>
    </location>
</feature>
<reference evidence="2 3" key="1">
    <citation type="submission" date="2013-07" db="EMBL/GenBank/DDBJ databases">
        <title>The Genome Sequence of Cryptococcus heveanensis BCC8398.</title>
        <authorList>
            <consortium name="The Broad Institute Genome Sequencing Platform"/>
            <person name="Cuomo C."/>
            <person name="Litvintseva A."/>
            <person name="Chen Y."/>
            <person name="Heitman J."/>
            <person name="Sun S."/>
            <person name="Springer D."/>
            <person name="Dromer F."/>
            <person name="Young S.K."/>
            <person name="Zeng Q."/>
            <person name="Gargeya S."/>
            <person name="Fitzgerald M."/>
            <person name="Abouelleil A."/>
            <person name="Alvarado L."/>
            <person name="Berlin A.M."/>
            <person name="Chapman S.B."/>
            <person name="Dewar J."/>
            <person name="Goldberg J."/>
            <person name="Griggs A."/>
            <person name="Gujja S."/>
            <person name="Hansen M."/>
            <person name="Howarth C."/>
            <person name="Imamovic A."/>
            <person name="Larimer J."/>
            <person name="McCowan C."/>
            <person name="Murphy C."/>
            <person name="Pearson M."/>
            <person name="Priest M."/>
            <person name="Roberts A."/>
            <person name="Saif S."/>
            <person name="Shea T."/>
            <person name="Sykes S."/>
            <person name="Wortman J."/>
            <person name="Nusbaum C."/>
            <person name="Birren B."/>
        </authorList>
    </citation>
    <scope>NUCLEOTIDE SEQUENCE [LARGE SCALE GENOMIC DNA]</scope>
    <source>
        <strain evidence="2 3">BCC8398</strain>
    </source>
</reference>
<feature type="compositionally biased region" description="Polar residues" evidence="1">
    <location>
        <begin position="1123"/>
        <end position="1142"/>
    </location>
</feature>
<accession>A0A1B9GHD1</accession>
<feature type="compositionally biased region" description="Basic residues" evidence="1">
    <location>
        <begin position="306"/>
        <end position="323"/>
    </location>
</feature>
<feature type="compositionally biased region" description="Basic and acidic residues" evidence="1">
    <location>
        <begin position="190"/>
        <end position="247"/>
    </location>
</feature>
<feature type="compositionally biased region" description="Low complexity" evidence="1">
    <location>
        <begin position="126"/>
        <end position="141"/>
    </location>
</feature>
<evidence type="ECO:0000313" key="2">
    <source>
        <dbReference type="EMBL" id="OCF30416.1"/>
    </source>
</evidence>
<dbReference type="Proteomes" id="UP000092666">
    <property type="component" value="Unassembled WGS sequence"/>
</dbReference>
<feature type="region of interest" description="Disordered" evidence="1">
    <location>
        <begin position="580"/>
        <end position="686"/>
    </location>
</feature>
<feature type="region of interest" description="Disordered" evidence="1">
    <location>
        <begin position="1273"/>
        <end position="1295"/>
    </location>
</feature>
<feature type="region of interest" description="Disordered" evidence="1">
    <location>
        <begin position="897"/>
        <end position="1006"/>
    </location>
</feature>
<feature type="compositionally biased region" description="Basic and acidic residues" evidence="1">
    <location>
        <begin position="1185"/>
        <end position="1202"/>
    </location>
</feature>
<feature type="region of interest" description="Disordered" evidence="1">
    <location>
        <begin position="1"/>
        <end position="543"/>
    </location>
</feature>
<feature type="compositionally biased region" description="Low complexity" evidence="1">
    <location>
        <begin position="170"/>
        <end position="183"/>
    </location>
</feature>
<feature type="compositionally biased region" description="Gly residues" evidence="1">
    <location>
        <begin position="60"/>
        <end position="83"/>
    </location>
</feature>
<feature type="region of interest" description="Disordered" evidence="1">
    <location>
        <begin position="832"/>
        <end position="858"/>
    </location>
</feature>
<reference evidence="3" key="2">
    <citation type="submission" date="2013-12" db="EMBL/GenBank/DDBJ databases">
        <title>Evolution of pathogenesis and genome organization in the Tremellales.</title>
        <authorList>
            <person name="Cuomo C."/>
            <person name="Litvintseva A."/>
            <person name="Heitman J."/>
            <person name="Chen Y."/>
            <person name="Sun S."/>
            <person name="Springer D."/>
            <person name="Dromer F."/>
            <person name="Young S."/>
            <person name="Zeng Q."/>
            <person name="Chapman S."/>
            <person name="Gujja S."/>
            <person name="Saif S."/>
            <person name="Birren B."/>
        </authorList>
    </citation>
    <scope>NUCLEOTIDE SEQUENCE [LARGE SCALE GENOMIC DNA]</scope>
    <source>
        <strain evidence="3">BCC8398</strain>
    </source>
</reference>
<dbReference type="EMBL" id="KV700150">
    <property type="protein sequence ID" value="OCF30416.1"/>
    <property type="molecule type" value="Genomic_DNA"/>
</dbReference>
<feature type="compositionally biased region" description="Basic and acidic residues" evidence="1">
    <location>
        <begin position="344"/>
        <end position="358"/>
    </location>
</feature>
<dbReference type="OrthoDB" id="2565223at2759"/>
<sequence length="1358" mass="144169">MLRGGTSRGRGRGKGAAPVKPEDRDVQGYANKRVAQEGPPALVTNAATRGRGGRGRGVSRGRGDGTFGTRGRGRGGARAGAGGSSAPFGGNAVLDDGYASRDGPAPRNDFSRNRLGNSNGIGPLDSMSSRPGSSSASIGGSWTPRYSVPSGPRVRTSDWNGAGSSRERGISISSSSSGSQNGSTLANRNRNRDFERDRDRDRSGAVRHGEREDRNREGDRNGRIPKQRDVDRKWDRRSPWYERDRPCGSKGGRSPSPADVDQYRQPYSSGTSRSRPYSPSRPIYIDSSSVKPPRRSRSPSASTPRFRSRSRSRPRSISPHHRRPPLDSSRFSDTPGDVQFSGRSEYDYRPADTYRPDRTTLAPGRRSTTPPPFRKGNKEDGLNGGTPGNDAAHMASTSRIPLADDDQSSCPTPPTPKDPRTRPNVNGPPRESNAKPQPARIHLSSNSAAATSPMVPVRPQHVIFSSSSPDQPDFDAANSTPTASSVSITNTTSHVPGPSASDVPPLKPGYRPPTIPRLSDLPRPATPGPSRPAGAGMNSHATATGYTSAQASLVSTSTAPPIALVEVKKLTFKPKNPNKIAAQAATASSSGQIVAPAQPQNTAQSQTPAPQAAPHPDPRLQNPPTALMATSARSQPAESGGPTMDKQKQEEVTVKTEPGVAPLLATGLPPQATTTNQSSSRPNPVHVVPLLASTTPRPAVPAAQPAVTAEEVDIKPRIAELEDDIQVVEVAEEKRTSGTLAIRCVFTPPSSLIEVHETKLELFADVRYLGSIDNHSKRDIPSQCFSRDPVSKKNARVALRKQKILELDRLGRKIEKAHWRDDGVAFDWTLRNANKPAGPSPKMVKKKKTPATPAPGPPSVEPIAIAGAVRLPESVQPPEHANAATSEDTQTPIKAKLHDNASNTTPPTAGNSLSAQHAVSVGSAKNTALSVQKGRRGSTTSTVSVGPSAESIGSKLIPPPAIVDLPAQSAASVAPENDTAGRRGSTTSSTKNSSAPTAVASSLDPDDPSTWTDGYYTYRDLFAYPPGYAHWAPGERDEWVNRVHQIMNDPTPDGLATRFVRPKQQQNALAVLSKPKTPAQMSTSCVQQGGLIIIDNALIDVWSGLEKIATPHQARPNAPPPSNFLSALASHSASQTSGVTSPSGKERPKKEKKSKKRDRSELEVQIEAEPETASVSGASTSLADENAKTVDNNKKKAIDSSSKKSKKAKTSAHDTSSPVGPAISATDSATAPDPSISSSLSNPIVSVSIPATSTMANFMSDFDPRLSLLASQSATSSNIAPDTNPRSTPTPASTLDSGVLLNLNAELRQKVSEIERWTKILCEYPDMSNALGAQIERTQNEIFGLHDSISKEKRRLGL</sequence>
<organism evidence="2 3">
    <name type="scientific">Kwoniella heveanensis BCC8398</name>
    <dbReference type="NCBI Taxonomy" id="1296120"/>
    <lineage>
        <taxon>Eukaryota</taxon>
        <taxon>Fungi</taxon>
        <taxon>Dikarya</taxon>
        <taxon>Basidiomycota</taxon>
        <taxon>Agaricomycotina</taxon>
        <taxon>Tremellomycetes</taxon>
        <taxon>Tremellales</taxon>
        <taxon>Cryptococcaceae</taxon>
        <taxon>Kwoniella</taxon>
    </lineage>
</organism>
<evidence type="ECO:0000256" key="1">
    <source>
        <dbReference type="SAM" id="MobiDB-lite"/>
    </source>
</evidence>
<evidence type="ECO:0000313" key="3">
    <source>
        <dbReference type="Proteomes" id="UP000092666"/>
    </source>
</evidence>
<feature type="compositionally biased region" description="Low complexity" evidence="1">
    <location>
        <begin position="581"/>
        <end position="614"/>
    </location>
</feature>
<protein>
    <submittedName>
        <fullName evidence="2">Uncharacterized protein</fullName>
    </submittedName>
</protein>
<feature type="compositionally biased region" description="Low complexity" evidence="1">
    <location>
        <begin position="982"/>
        <end position="998"/>
    </location>
</feature>
<feature type="compositionally biased region" description="Basic and acidic residues" evidence="1">
    <location>
        <begin position="645"/>
        <end position="654"/>
    </location>
</feature>
<gene>
    <name evidence="2" type="ORF">I316_07944</name>
</gene>
<feature type="compositionally biased region" description="Pro residues" evidence="1">
    <location>
        <begin position="505"/>
        <end position="515"/>
    </location>
</feature>
<feature type="compositionally biased region" description="Polar residues" evidence="1">
    <location>
        <begin position="1278"/>
        <end position="1295"/>
    </location>
</feature>
<feature type="region of interest" description="Disordered" evidence="1">
    <location>
        <begin position="1111"/>
        <end position="1242"/>
    </location>
</feature>
<feature type="compositionally biased region" description="Polar residues" evidence="1">
    <location>
        <begin position="900"/>
        <end position="930"/>
    </location>
</feature>
<proteinExistence type="predicted"/>
<feature type="compositionally biased region" description="Polar residues" evidence="1">
    <location>
        <begin position="1173"/>
        <end position="1183"/>
    </location>
</feature>
<name>A0A1B9GHD1_9TREE</name>
<feature type="compositionally biased region" description="Polar residues" evidence="1">
    <location>
        <begin position="477"/>
        <end position="494"/>
    </location>
</feature>
<feature type="compositionally biased region" description="Polar residues" evidence="1">
    <location>
        <begin position="671"/>
        <end position="682"/>
    </location>
</feature>
<feature type="compositionally biased region" description="Low complexity" evidence="1">
    <location>
        <begin position="937"/>
        <end position="946"/>
    </location>
</feature>